<dbReference type="AlphaFoldDB" id="A0A5B7DYS1"/>
<reference evidence="1 2" key="1">
    <citation type="submission" date="2019-05" db="EMBL/GenBank/DDBJ databases">
        <title>Another draft genome of Portunus trituberculatus and its Hox gene families provides insights of decapod evolution.</title>
        <authorList>
            <person name="Jeong J.-H."/>
            <person name="Song I."/>
            <person name="Kim S."/>
            <person name="Choi T."/>
            <person name="Kim D."/>
            <person name="Ryu S."/>
            <person name="Kim W."/>
        </authorList>
    </citation>
    <scope>NUCLEOTIDE SEQUENCE [LARGE SCALE GENOMIC DNA]</scope>
    <source>
        <tissue evidence="1">Muscle</tissue>
    </source>
</reference>
<evidence type="ECO:0000313" key="1">
    <source>
        <dbReference type="EMBL" id="MPC26598.1"/>
    </source>
</evidence>
<protein>
    <submittedName>
        <fullName evidence="1">Uncharacterized protein</fullName>
    </submittedName>
</protein>
<sequence>MNVAVCPHMRVVCLVSLPGSSVGGGRRTALSSDALWTEQIPLSAFCNLATNVTLSECVSV</sequence>
<accession>A0A5B7DYS1</accession>
<organism evidence="1 2">
    <name type="scientific">Portunus trituberculatus</name>
    <name type="common">Swimming crab</name>
    <name type="synonym">Neptunus trituberculatus</name>
    <dbReference type="NCBI Taxonomy" id="210409"/>
    <lineage>
        <taxon>Eukaryota</taxon>
        <taxon>Metazoa</taxon>
        <taxon>Ecdysozoa</taxon>
        <taxon>Arthropoda</taxon>
        <taxon>Crustacea</taxon>
        <taxon>Multicrustacea</taxon>
        <taxon>Malacostraca</taxon>
        <taxon>Eumalacostraca</taxon>
        <taxon>Eucarida</taxon>
        <taxon>Decapoda</taxon>
        <taxon>Pleocyemata</taxon>
        <taxon>Brachyura</taxon>
        <taxon>Eubrachyura</taxon>
        <taxon>Portunoidea</taxon>
        <taxon>Portunidae</taxon>
        <taxon>Portuninae</taxon>
        <taxon>Portunus</taxon>
    </lineage>
</organism>
<dbReference type="Proteomes" id="UP000324222">
    <property type="component" value="Unassembled WGS sequence"/>
</dbReference>
<evidence type="ECO:0000313" key="2">
    <source>
        <dbReference type="Proteomes" id="UP000324222"/>
    </source>
</evidence>
<dbReference type="EMBL" id="VSRR010001619">
    <property type="protein sequence ID" value="MPC26598.1"/>
    <property type="molecule type" value="Genomic_DNA"/>
</dbReference>
<gene>
    <name evidence="1" type="ORF">E2C01_019742</name>
</gene>
<name>A0A5B7DYS1_PORTR</name>
<proteinExistence type="predicted"/>
<comment type="caution">
    <text evidence="1">The sequence shown here is derived from an EMBL/GenBank/DDBJ whole genome shotgun (WGS) entry which is preliminary data.</text>
</comment>
<keyword evidence="2" id="KW-1185">Reference proteome</keyword>